<dbReference type="InterPro" id="IPR010033">
    <property type="entry name" value="HAD_SF_ppase_IIIC"/>
</dbReference>
<evidence type="ECO:0000313" key="2">
    <source>
        <dbReference type="Proteomes" id="UP000282084"/>
    </source>
</evidence>
<dbReference type="NCBIfam" id="TIGR01686">
    <property type="entry name" value="FkbH"/>
    <property type="match status" value="1"/>
</dbReference>
<dbReference type="InterPro" id="IPR036412">
    <property type="entry name" value="HAD-like_sf"/>
</dbReference>
<keyword evidence="2" id="KW-1185">Reference proteome</keyword>
<dbReference type="InterPro" id="IPR023214">
    <property type="entry name" value="HAD_sf"/>
</dbReference>
<dbReference type="Proteomes" id="UP000282084">
    <property type="component" value="Unassembled WGS sequence"/>
</dbReference>
<dbReference type="EMBL" id="RBXO01000001">
    <property type="protein sequence ID" value="RKT53854.1"/>
    <property type="molecule type" value="Genomic_DNA"/>
</dbReference>
<accession>A0A495VXD2</accession>
<sequence>MADRPLVKCLVWDLDNTLWQGTLLEDGEVRLSDAVRKTVVELDARGVLQSVASRNDHDHAWATLEKLGVAEYFVLPRIHWGAKSHSVREIAEELNFALSTIAFIDDMPTERAEVAHHLPEVRCFDAAQAEELLHLPDFSPQVVTVDARRRREMYQAGFRRDAERAGFEGPDEDFLRTLELVMRIGKAKEAELSRVEELTLRTSQMNATGIHYSDEALRALVSDPDHEVLVISLADRFGPHGAVGVMLVERGAAAWRLKLLATSCRVVSFGAGAVLLRWLVDQAARAGVHLVADFRRTDRNRMMEVAYRFAGFAPAGCECLAGFDTTGADAGTVGIERLHLVPGSQQAPTTMAVFAPELHRRGEAPVEWSST</sequence>
<dbReference type="AlphaFoldDB" id="A0A495VXD2"/>
<proteinExistence type="predicted"/>
<comment type="caution">
    <text evidence="1">The sequence shown here is derived from an EMBL/GenBank/DDBJ whole genome shotgun (WGS) entry which is preliminary data.</text>
</comment>
<evidence type="ECO:0000313" key="1">
    <source>
        <dbReference type="EMBL" id="RKT53854.1"/>
    </source>
</evidence>
<reference evidence="1 2" key="1">
    <citation type="submission" date="2018-10" db="EMBL/GenBank/DDBJ databases">
        <title>Sequencing the genomes of 1000 actinobacteria strains.</title>
        <authorList>
            <person name="Klenk H.-P."/>
        </authorList>
    </citation>
    <scope>NUCLEOTIDE SEQUENCE [LARGE SCALE GENOMIC DNA]</scope>
    <source>
        <strain evidence="1 2">DSM 43800</strain>
    </source>
</reference>
<dbReference type="SUPFAM" id="SSF56784">
    <property type="entry name" value="HAD-like"/>
    <property type="match status" value="1"/>
</dbReference>
<name>A0A495VXD2_9PSEU</name>
<organism evidence="1 2">
    <name type="scientific">Saccharothrix australiensis</name>
    <dbReference type="NCBI Taxonomy" id="2072"/>
    <lineage>
        <taxon>Bacteria</taxon>
        <taxon>Bacillati</taxon>
        <taxon>Actinomycetota</taxon>
        <taxon>Actinomycetes</taxon>
        <taxon>Pseudonocardiales</taxon>
        <taxon>Pseudonocardiaceae</taxon>
        <taxon>Saccharothrix</taxon>
    </lineage>
</organism>
<dbReference type="SUPFAM" id="SSF55729">
    <property type="entry name" value="Acyl-CoA N-acyltransferases (Nat)"/>
    <property type="match status" value="1"/>
</dbReference>
<dbReference type="NCBIfam" id="TIGR01681">
    <property type="entry name" value="HAD-SF-IIIC"/>
    <property type="match status" value="1"/>
</dbReference>
<dbReference type="InterPro" id="IPR010037">
    <property type="entry name" value="FkbH_domain"/>
</dbReference>
<dbReference type="Gene3D" id="3.40.50.1000">
    <property type="entry name" value="HAD superfamily/HAD-like"/>
    <property type="match status" value="1"/>
</dbReference>
<protein>
    <submittedName>
        <fullName evidence="1">Methoxymalonate biosynthesis protein</fullName>
    </submittedName>
</protein>
<dbReference type="RefSeq" id="WP_121004686.1">
    <property type="nucleotide sequence ID" value="NZ_RBXO01000001.1"/>
</dbReference>
<dbReference type="InterPro" id="IPR016181">
    <property type="entry name" value="Acyl_CoA_acyltransferase"/>
</dbReference>
<gene>
    <name evidence="1" type="ORF">C8E97_2436</name>
</gene>
<dbReference type="OrthoDB" id="323926at2"/>